<protein>
    <submittedName>
        <fullName evidence="1">Uncharacterized protein</fullName>
    </submittedName>
</protein>
<dbReference type="EMBL" id="LR593886">
    <property type="protein sequence ID" value="VTR93358.1"/>
    <property type="molecule type" value="Genomic_DNA"/>
</dbReference>
<organism evidence="1 2">
    <name type="scientific">Gemmata massiliana</name>
    <dbReference type="NCBI Taxonomy" id="1210884"/>
    <lineage>
        <taxon>Bacteria</taxon>
        <taxon>Pseudomonadati</taxon>
        <taxon>Planctomycetota</taxon>
        <taxon>Planctomycetia</taxon>
        <taxon>Gemmatales</taxon>
        <taxon>Gemmataceae</taxon>
        <taxon>Gemmata</taxon>
    </lineage>
</organism>
<name>A0A6P2CW44_9BACT</name>
<sequence>MSERRPLISGLKPQTPPVDPVVEQQFVFGEKTVRDAGPAIERAVVPVVRAPITTRIRADFAAALKRASLERQLNGTVPSTLQEILEEALEPWLKAHGYVP</sequence>
<reference evidence="1 2" key="1">
    <citation type="submission" date="2019-05" db="EMBL/GenBank/DDBJ databases">
        <authorList>
            <consortium name="Science for Life Laboratories"/>
        </authorList>
    </citation>
    <scope>NUCLEOTIDE SEQUENCE [LARGE SCALE GENOMIC DNA]</scope>
    <source>
        <strain evidence="1">Soil9</strain>
    </source>
</reference>
<evidence type="ECO:0000313" key="2">
    <source>
        <dbReference type="Proteomes" id="UP000464178"/>
    </source>
</evidence>
<gene>
    <name evidence="1" type="ORF">SOIL9_43560</name>
</gene>
<evidence type="ECO:0000313" key="1">
    <source>
        <dbReference type="EMBL" id="VTR93358.1"/>
    </source>
</evidence>
<dbReference type="Proteomes" id="UP000464178">
    <property type="component" value="Chromosome"/>
</dbReference>
<keyword evidence="2" id="KW-1185">Reference proteome</keyword>
<accession>A0A6P2CW44</accession>
<dbReference type="KEGG" id="gms:SOIL9_43560"/>
<dbReference type="AlphaFoldDB" id="A0A6P2CW44"/>
<proteinExistence type="predicted"/>
<dbReference type="RefSeq" id="WP_162668095.1">
    <property type="nucleotide sequence ID" value="NZ_LR593886.1"/>
</dbReference>